<name>A0A397UGD2_9GLOM</name>
<gene>
    <name evidence="1" type="ORF">C2G38_2212073</name>
</gene>
<keyword evidence="2" id="KW-1185">Reference proteome</keyword>
<dbReference type="OrthoDB" id="2433813at2759"/>
<accession>A0A397UGD2</accession>
<dbReference type="EMBL" id="QKWP01001530">
    <property type="protein sequence ID" value="RIB08268.1"/>
    <property type="molecule type" value="Genomic_DNA"/>
</dbReference>
<proteinExistence type="predicted"/>
<evidence type="ECO:0000313" key="2">
    <source>
        <dbReference type="Proteomes" id="UP000266673"/>
    </source>
</evidence>
<protein>
    <submittedName>
        <fullName evidence="1">Uncharacterized protein</fullName>
    </submittedName>
</protein>
<sequence>MILVKLLIIVKTIKQINDNKILEILFNLEISVYTNNTNKSVNCHKNKCQLEDEIETSKSSDSEVDLFEYKNFENEGSESDYILRHNILFHREITLFAKFLIYSWIIDLSNLETKRLFTNENWHKISKTVYKQPTIDENIAKALSKFRNIGIWIPFI</sequence>
<evidence type="ECO:0000313" key="1">
    <source>
        <dbReference type="EMBL" id="RIB08268.1"/>
    </source>
</evidence>
<organism evidence="1 2">
    <name type="scientific">Gigaspora rosea</name>
    <dbReference type="NCBI Taxonomy" id="44941"/>
    <lineage>
        <taxon>Eukaryota</taxon>
        <taxon>Fungi</taxon>
        <taxon>Fungi incertae sedis</taxon>
        <taxon>Mucoromycota</taxon>
        <taxon>Glomeromycotina</taxon>
        <taxon>Glomeromycetes</taxon>
        <taxon>Diversisporales</taxon>
        <taxon>Gigasporaceae</taxon>
        <taxon>Gigaspora</taxon>
    </lineage>
</organism>
<dbReference type="Proteomes" id="UP000266673">
    <property type="component" value="Unassembled WGS sequence"/>
</dbReference>
<reference evidence="1 2" key="1">
    <citation type="submission" date="2018-06" db="EMBL/GenBank/DDBJ databases">
        <title>Comparative genomics reveals the genomic features of Rhizophagus irregularis, R. cerebriforme, R. diaphanum and Gigaspora rosea, and their symbiotic lifestyle signature.</title>
        <authorList>
            <person name="Morin E."/>
            <person name="San Clemente H."/>
            <person name="Chen E.C.H."/>
            <person name="De La Providencia I."/>
            <person name="Hainaut M."/>
            <person name="Kuo A."/>
            <person name="Kohler A."/>
            <person name="Murat C."/>
            <person name="Tang N."/>
            <person name="Roy S."/>
            <person name="Loubradou J."/>
            <person name="Henrissat B."/>
            <person name="Grigoriev I.V."/>
            <person name="Corradi N."/>
            <person name="Roux C."/>
            <person name="Martin F.M."/>
        </authorList>
    </citation>
    <scope>NUCLEOTIDE SEQUENCE [LARGE SCALE GENOMIC DNA]</scope>
    <source>
        <strain evidence="1 2">DAOM 194757</strain>
    </source>
</reference>
<comment type="caution">
    <text evidence="1">The sequence shown here is derived from an EMBL/GenBank/DDBJ whole genome shotgun (WGS) entry which is preliminary data.</text>
</comment>
<dbReference type="AlphaFoldDB" id="A0A397UGD2"/>